<dbReference type="Gene3D" id="3.30.565.10">
    <property type="entry name" value="Histidine kinase-like ATPase, C-terminal domain"/>
    <property type="match status" value="1"/>
</dbReference>
<name>A0A4Q7IL63_9GAMM</name>
<dbReference type="EC" id="2.7.13.3" evidence="2"/>
<comment type="catalytic activity">
    <reaction evidence="1">
        <text>ATP + protein L-histidine = ADP + protein N-phospho-L-histidine.</text>
        <dbReference type="EC" id="2.7.13.3"/>
    </reaction>
</comment>
<dbReference type="InterPro" id="IPR003594">
    <property type="entry name" value="HATPase_dom"/>
</dbReference>
<reference evidence="4 5" key="1">
    <citation type="submission" date="2018-01" db="EMBL/GenBank/DDBJ databases">
        <title>Co-occurrence of chitin degradation, pigmentation and bioactivity in marine Pseudoalteromonas.</title>
        <authorList>
            <person name="Paulsen S."/>
            <person name="Gram L."/>
            <person name="Machado H."/>
        </authorList>
    </citation>
    <scope>NUCLEOTIDE SEQUENCE [LARGE SCALE GENOMIC DNA]</scope>
    <source>
        <strain evidence="4 5">S3898</strain>
    </source>
</reference>
<dbReference type="Pfam" id="PF02518">
    <property type="entry name" value="HATPase_c"/>
    <property type="match status" value="1"/>
</dbReference>
<dbReference type="PANTHER" id="PTHR43065:SF47">
    <property type="match status" value="1"/>
</dbReference>
<dbReference type="AlphaFoldDB" id="A0A4Q7IL63"/>
<organism evidence="4 5">
    <name type="scientific">Pseudoalteromonas phenolica</name>
    <dbReference type="NCBI Taxonomy" id="161398"/>
    <lineage>
        <taxon>Bacteria</taxon>
        <taxon>Pseudomonadati</taxon>
        <taxon>Pseudomonadota</taxon>
        <taxon>Gammaproteobacteria</taxon>
        <taxon>Alteromonadales</taxon>
        <taxon>Pseudoalteromonadaceae</taxon>
        <taxon>Pseudoalteromonas</taxon>
    </lineage>
</organism>
<evidence type="ECO:0000313" key="5">
    <source>
        <dbReference type="Proteomes" id="UP000291338"/>
    </source>
</evidence>
<evidence type="ECO:0000256" key="2">
    <source>
        <dbReference type="ARBA" id="ARBA00012438"/>
    </source>
</evidence>
<dbReference type="GO" id="GO:0004673">
    <property type="term" value="F:protein histidine kinase activity"/>
    <property type="evidence" value="ECO:0007669"/>
    <property type="project" value="UniProtKB-EC"/>
</dbReference>
<gene>
    <name evidence="4" type="ORF">C1E23_14125</name>
</gene>
<proteinExistence type="predicted"/>
<protein>
    <recommendedName>
        <fullName evidence="2">histidine kinase</fullName>
        <ecNumber evidence="2">2.7.13.3</ecNumber>
    </recommendedName>
</protein>
<dbReference type="Proteomes" id="UP000291338">
    <property type="component" value="Unassembled WGS sequence"/>
</dbReference>
<feature type="domain" description="Histidine kinase" evidence="3">
    <location>
        <begin position="1"/>
        <end position="157"/>
    </location>
</feature>
<dbReference type="InterPro" id="IPR004358">
    <property type="entry name" value="Sig_transdc_His_kin-like_C"/>
</dbReference>
<dbReference type="EMBL" id="PPSX01000056">
    <property type="protein sequence ID" value="RZQ52395.1"/>
    <property type="molecule type" value="Genomic_DNA"/>
</dbReference>
<dbReference type="SUPFAM" id="SSF55874">
    <property type="entry name" value="ATPase domain of HSP90 chaperone/DNA topoisomerase II/histidine kinase"/>
    <property type="match status" value="1"/>
</dbReference>
<dbReference type="PANTHER" id="PTHR43065">
    <property type="entry name" value="SENSOR HISTIDINE KINASE"/>
    <property type="match status" value="1"/>
</dbReference>
<dbReference type="SMART" id="SM00387">
    <property type="entry name" value="HATPase_c"/>
    <property type="match status" value="1"/>
</dbReference>
<dbReference type="PROSITE" id="PS50109">
    <property type="entry name" value="HIS_KIN"/>
    <property type="match status" value="1"/>
</dbReference>
<evidence type="ECO:0000256" key="1">
    <source>
        <dbReference type="ARBA" id="ARBA00000085"/>
    </source>
</evidence>
<comment type="caution">
    <text evidence="4">The sequence shown here is derived from an EMBL/GenBank/DDBJ whole genome shotgun (WGS) entry which is preliminary data.</text>
</comment>
<evidence type="ECO:0000259" key="3">
    <source>
        <dbReference type="PROSITE" id="PS50109"/>
    </source>
</evidence>
<dbReference type="PRINTS" id="PR00344">
    <property type="entry name" value="BCTRLSENSOR"/>
</dbReference>
<accession>A0A4Q7IL63</accession>
<dbReference type="InterPro" id="IPR036890">
    <property type="entry name" value="HATPase_C_sf"/>
</dbReference>
<sequence length="159" mass="17402">MFRVAKIDRANTYLEDVIRKLKPRVKSSSHKVYLEPNPVEIKVLCSPGAISQVITNIIENALVHAFGKHESGEVNVLLSQSGNEVSILISDNGKGMPSDVLECIFNPFFTTNRDNGGSSLGMHLVYNIISQQLNGTINCSSVVGKGTQFIIKFPLISKN</sequence>
<evidence type="ECO:0000313" key="4">
    <source>
        <dbReference type="EMBL" id="RZQ52395.1"/>
    </source>
</evidence>
<dbReference type="InterPro" id="IPR005467">
    <property type="entry name" value="His_kinase_dom"/>
</dbReference>